<dbReference type="EMBL" id="UYSL01022728">
    <property type="protein sequence ID" value="VDL80997.1"/>
    <property type="molecule type" value="Genomic_DNA"/>
</dbReference>
<name>A0A0N4YK38_NIPBR</name>
<reference evidence="4" key="1">
    <citation type="submission" date="2017-02" db="UniProtKB">
        <authorList>
            <consortium name="WormBaseParasite"/>
        </authorList>
    </citation>
    <scope>IDENTIFICATION</scope>
</reference>
<sequence length="121" mass="13495">MFSFVPVGTVTTDSRRPQSRKAVLSAMTTGKIRVKGPARDTSHVMEEIGGQLREEVTQYVAPTTVSRVSHQSNVEWNGPVNTGFDGANMRTAAIANDEVAQEEKPYMYESYAYHREEFNPP</sequence>
<organism evidence="4">
    <name type="scientific">Nippostrongylus brasiliensis</name>
    <name type="common">Rat hookworm</name>
    <dbReference type="NCBI Taxonomy" id="27835"/>
    <lineage>
        <taxon>Eukaryota</taxon>
        <taxon>Metazoa</taxon>
        <taxon>Ecdysozoa</taxon>
        <taxon>Nematoda</taxon>
        <taxon>Chromadorea</taxon>
        <taxon>Rhabditida</taxon>
        <taxon>Rhabditina</taxon>
        <taxon>Rhabditomorpha</taxon>
        <taxon>Strongyloidea</taxon>
        <taxon>Heligmosomidae</taxon>
        <taxon>Nippostrongylus</taxon>
    </lineage>
</organism>
<dbReference type="WBParaSite" id="NBR_0001737701-mRNA-1">
    <property type="protein sequence ID" value="NBR_0001737701-mRNA-1"/>
    <property type="gene ID" value="NBR_0001737701"/>
</dbReference>
<evidence type="ECO:0000313" key="4">
    <source>
        <dbReference type="WBParaSite" id="NBR_0001737701-mRNA-1"/>
    </source>
</evidence>
<feature type="region of interest" description="Disordered" evidence="1">
    <location>
        <begin position="1"/>
        <end position="21"/>
    </location>
</feature>
<gene>
    <name evidence="2" type="ORF">NBR_LOCUS17378</name>
</gene>
<proteinExistence type="predicted"/>
<dbReference type="Proteomes" id="UP000271162">
    <property type="component" value="Unassembled WGS sequence"/>
</dbReference>
<dbReference type="AlphaFoldDB" id="A0A0N4YK38"/>
<evidence type="ECO:0000313" key="2">
    <source>
        <dbReference type="EMBL" id="VDL80997.1"/>
    </source>
</evidence>
<protein>
    <submittedName>
        <fullName evidence="4">KH_dom_type_1 domain-containing protein</fullName>
    </submittedName>
</protein>
<reference evidence="2 3" key="2">
    <citation type="submission" date="2018-11" db="EMBL/GenBank/DDBJ databases">
        <authorList>
            <consortium name="Pathogen Informatics"/>
        </authorList>
    </citation>
    <scope>NUCLEOTIDE SEQUENCE [LARGE SCALE GENOMIC DNA]</scope>
</reference>
<keyword evidence="3" id="KW-1185">Reference proteome</keyword>
<evidence type="ECO:0000313" key="3">
    <source>
        <dbReference type="Proteomes" id="UP000271162"/>
    </source>
</evidence>
<accession>A0A0N4YK38</accession>
<evidence type="ECO:0000256" key="1">
    <source>
        <dbReference type="SAM" id="MobiDB-lite"/>
    </source>
</evidence>